<evidence type="ECO:0000259" key="2">
    <source>
        <dbReference type="Pfam" id="PF04784"/>
    </source>
</evidence>
<proteinExistence type="predicted"/>
<keyword evidence="5" id="KW-1185">Reference proteome</keyword>
<keyword evidence="1" id="KW-0812">Transmembrane</keyword>
<accession>A0A6G0WU47</accession>
<protein>
    <submittedName>
        <fullName evidence="4">Uncharacterized protein</fullName>
    </submittedName>
</protein>
<dbReference type="VEuPathDB" id="FungiDB:AeMF1_018969"/>
<dbReference type="Pfam" id="PF08588">
    <property type="entry name" value="Duc1"/>
    <property type="match status" value="1"/>
</dbReference>
<reference evidence="4 5" key="1">
    <citation type="submission" date="2019-07" db="EMBL/GenBank/DDBJ databases">
        <title>Genomics analysis of Aphanomyces spp. identifies a new class of oomycete effector associated with host adaptation.</title>
        <authorList>
            <person name="Gaulin E."/>
        </authorList>
    </citation>
    <scope>NUCLEOTIDE SEQUENCE [LARGE SCALE GENOMIC DNA]</scope>
    <source>
        <strain evidence="4 5">ATCC 201684</strain>
    </source>
</reference>
<dbReference type="InterPro" id="IPR006869">
    <property type="entry name" value="DUF547"/>
</dbReference>
<feature type="domain" description="DUF547" evidence="2">
    <location>
        <begin position="612"/>
        <end position="722"/>
    </location>
</feature>
<gene>
    <name evidence="4" type="ORF">Ae201684_011579</name>
</gene>
<dbReference type="PANTHER" id="PTHR46361">
    <property type="entry name" value="ELECTRON CARRIER/ PROTEIN DISULFIDE OXIDOREDUCTASE"/>
    <property type="match status" value="1"/>
</dbReference>
<dbReference type="Proteomes" id="UP000481153">
    <property type="component" value="Unassembled WGS sequence"/>
</dbReference>
<keyword evidence="1" id="KW-1133">Transmembrane helix</keyword>
<keyword evidence="1" id="KW-0472">Membrane</keyword>
<dbReference type="Pfam" id="PF04784">
    <property type="entry name" value="DUF547"/>
    <property type="match status" value="1"/>
</dbReference>
<dbReference type="InterPro" id="IPR013897">
    <property type="entry name" value="Duc1"/>
</dbReference>
<evidence type="ECO:0000259" key="3">
    <source>
        <dbReference type="Pfam" id="PF08588"/>
    </source>
</evidence>
<dbReference type="AlphaFoldDB" id="A0A6G0WU47"/>
<evidence type="ECO:0000256" key="1">
    <source>
        <dbReference type="SAM" id="Phobius"/>
    </source>
</evidence>
<dbReference type="PANTHER" id="PTHR46361:SF3">
    <property type="entry name" value="ELECTRON CARRIER_ PROTEIN DISULFIDE OXIDOREDUCTASE"/>
    <property type="match status" value="1"/>
</dbReference>
<evidence type="ECO:0000313" key="4">
    <source>
        <dbReference type="EMBL" id="KAF0731029.1"/>
    </source>
</evidence>
<sequence length="799" mass="89869">MTKLQRHEALLVVLSLVTLAAMTSWLQFVGILVGLLALGLRFRCFETEVDDPTKDPNVDAVKDIPPEISQCSKNALGLAMLQIRDELDLSNHISFNSSTPIPFENDLFQGQALFLVKTNPPSDRWRHLFDGRRRTLWLHVQGRFKLQPRGTMYLGGELPRSVSVGLFARSVVTFIMGLIQRVLRGAHFGFGTSTELPHCVFSLYQGVDELIVTPPGATPPPLGQSSYGEDHGARQKRRQIPLGHEEFQVGATYTFHFYTMYIDLPQWTVVNLPGMSNIPLSTFIDSQPMNLVSYALDGPKHENSAKDYLFSFSIRFDTSPTSSSKNEASAARACLPFWIEALHGTARRVLYLALSSDAWHVVPARRLSKSIRIHVHNTSKLARYDVIEQQRRMVQAQVDPHQVHQLMEPFKWPALPASALGITVGTAHRRHMILQQQVFRALTSTSLRQEYLVLTIDSILSYRTRSKTPCESILRRNVMDAKAWQLPGTTLESSFSFGIAIETPLQVVYVCFPSSLIQLVWLQHLRPSSSQTCQIWSQSNYNLTSPARPVVLNTRRLFPSDGAPIESPHQAIATSIQAIHQWNASDPKELEGRELTNFHDAVSALRFVDLAKLSTHEDKLSFYLNLHNCLRWHAEMYLPPSAQSFAAYCVGVQELTLTLADIDQGLLRSSSSSPKFKALEPFVLTTVDFRAAFGLQVASDSIPLFEPTRVHDQLNMVCSQFLNATVSVDMNQRLIRMPDLCYNYRYDFSARGSAVDCIRKILGFVNDTLGRDIEALLDGDAINVTYLDATRIRITLEGR</sequence>
<evidence type="ECO:0000313" key="5">
    <source>
        <dbReference type="Proteomes" id="UP000481153"/>
    </source>
</evidence>
<dbReference type="EMBL" id="VJMJ01000147">
    <property type="protein sequence ID" value="KAF0731029.1"/>
    <property type="molecule type" value="Genomic_DNA"/>
</dbReference>
<feature type="domain" description="Domain of unknown function at the cortex 1" evidence="3">
    <location>
        <begin position="88"/>
        <end position="314"/>
    </location>
</feature>
<organism evidence="4 5">
    <name type="scientific">Aphanomyces euteiches</name>
    <dbReference type="NCBI Taxonomy" id="100861"/>
    <lineage>
        <taxon>Eukaryota</taxon>
        <taxon>Sar</taxon>
        <taxon>Stramenopiles</taxon>
        <taxon>Oomycota</taxon>
        <taxon>Saprolegniomycetes</taxon>
        <taxon>Saprolegniales</taxon>
        <taxon>Verrucalvaceae</taxon>
        <taxon>Aphanomyces</taxon>
    </lineage>
</organism>
<name>A0A6G0WU47_9STRA</name>
<feature type="transmembrane region" description="Helical" evidence="1">
    <location>
        <begin position="12"/>
        <end position="40"/>
    </location>
</feature>
<comment type="caution">
    <text evidence="4">The sequence shown here is derived from an EMBL/GenBank/DDBJ whole genome shotgun (WGS) entry which is preliminary data.</text>
</comment>